<dbReference type="InterPro" id="IPR051548">
    <property type="entry name" value="Grx-like_ET"/>
</dbReference>
<sequence>MSTKILITAGLLVAGLLWAVVSNRRTIAIKLYGPPTVDSVEAYGPLESDLTFDHSVLDRLLSEFVDDAGWVDYESLKDRQGELQTYIETLADAPFDDLGRNEKLALLINGYNAFTLELILEHYPVDSIQDIPTAQRWDDARWKLGGKLLSLSQIEHEQIRPKFKEPRVHFALVCAAIGCPPLRREAYVGSQLEEQLQSQTQYMHQHQTWFQLEPSASAVKLTQLYSWYGNDFEQSAGSVLKFVATCSVPLKREMDSGKNLGIDWLEYDWTLNSLSNRGAR</sequence>
<evidence type="ECO:0000313" key="2">
    <source>
        <dbReference type="EMBL" id="QDV23389.1"/>
    </source>
</evidence>
<dbReference type="GO" id="GO:0009055">
    <property type="term" value="F:electron transfer activity"/>
    <property type="evidence" value="ECO:0007669"/>
    <property type="project" value="TreeGrafter"/>
</dbReference>
<dbReference type="EMBL" id="CP036298">
    <property type="protein sequence ID" value="QDV23389.1"/>
    <property type="molecule type" value="Genomic_DNA"/>
</dbReference>
<dbReference type="OrthoDB" id="526867at2"/>
<reference evidence="2 3" key="1">
    <citation type="submission" date="2019-02" db="EMBL/GenBank/DDBJ databases">
        <title>Deep-cultivation of Planctomycetes and their phenomic and genomic characterization uncovers novel biology.</title>
        <authorList>
            <person name="Wiegand S."/>
            <person name="Jogler M."/>
            <person name="Boedeker C."/>
            <person name="Pinto D."/>
            <person name="Vollmers J."/>
            <person name="Rivas-Marin E."/>
            <person name="Kohn T."/>
            <person name="Peeters S.H."/>
            <person name="Heuer A."/>
            <person name="Rast P."/>
            <person name="Oberbeckmann S."/>
            <person name="Bunk B."/>
            <person name="Jeske O."/>
            <person name="Meyerdierks A."/>
            <person name="Storesund J.E."/>
            <person name="Kallscheuer N."/>
            <person name="Luecker S."/>
            <person name="Lage O.M."/>
            <person name="Pohl T."/>
            <person name="Merkel B.J."/>
            <person name="Hornburger P."/>
            <person name="Mueller R.-W."/>
            <person name="Bruemmer F."/>
            <person name="Labrenz M."/>
            <person name="Spormann A.M."/>
            <person name="Op den Camp H."/>
            <person name="Overmann J."/>
            <person name="Amann R."/>
            <person name="Jetten M.S.M."/>
            <person name="Mascher T."/>
            <person name="Medema M.H."/>
            <person name="Devos D.P."/>
            <person name="Kaster A.-K."/>
            <person name="Ovreas L."/>
            <person name="Rohde M."/>
            <person name="Galperin M.Y."/>
            <person name="Jogler C."/>
        </authorList>
    </citation>
    <scope>NUCLEOTIDE SEQUENCE [LARGE SCALE GENOMIC DNA]</scope>
    <source>
        <strain evidence="2 3">Q31a</strain>
    </source>
</reference>
<dbReference type="AlphaFoldDB" id="A0A518G4B5"/>
<dbReference type="PANTHER" id="PTHR34386:SF1">
    <property type="entry name" value="GLUTAREDOXIN-LIKE PROTEIN NRDH"/>
    <property type="match status" value="1"/>
</dbReference>
<name>A0A518G4B5_9BACT</name>
<proteinExistence type="predicted"/>
<keyword evidence="3" id="KW-1185">Reference proteome</keyword>
<feature type="domain" description="DUF547" evidence="1">
    <location>
        <begin position="96"/>
        <end position="201"/>
    </location>
</feature>
<organism evidence="2 3">
    <name type="scientific">Aureliella helgolandensis</name>
    <dbReference type="NCBI Taxonomy" id="2527968"/>
    <lineage>
        <taxon>Bacteria</taxon>
        <taxon>Pseudomonadati</taxon>
        <taxon>Planctomycetota</taxon>
        <taxon>Planctomycetia</taxon>
        <taxon>Pirellulales</taxon>
        <taxon>Pirellulaceae</taxon>
        <taxon>Aureliella</taxon>
    </lineage>
</organism>
<dbReference type="GO" id="GO:0045454">
    <property type="term" value="P:cell redox homeostasis"/>
    <property type="evidence" value="ECO:0007669"/>
    <property type="project" value="TreeGrafter"/>
</dbReference>
<accession>A0A518G4B5</accession>
<dbReference type="PANTHER" id="PTHR34386">
    <property type="entry name" value="GLUTAREDOXIN"/>
    <property type="match status" value="1"/>
</dbReference>
<gene>
    <name evidence="2" type="ORF">Q31a_16870</name>
</gene>
<dbReference type="RefSeq" id="WP_145076307.1">
    <property type="nucleotide sequence ID" value="NZ_CP036298.1"/>
</dbReference>
<dbReference type="InterPro" id="IPR006869">
    <property type="entry name" value="DUF547"/>
</dbReference>
<dbReference type="KEGG" id="ahel:Q31a_16870"/>
<evidence type="ECO:0000259" key="1">
    <source>
        <dbReference type="Pfam" id="PF04784"/>
    </source>
</evidence>
<evidence type="ECO:0000313" key="3">
    <source>
        <dbReference type="Proteomes" id="UP000318017"/>
    </source>
</evidence>
<protein>
    <recommendedName>
        <fullName evidence="1">DUF547 domain-containing protein</fullName>
    </recommendedName>
</protein>
<dbReference type="Pfam" id="PF04784">
    <property type="entry name" value="DUF547"/>
    <property type="match status" value="1"/>
</dbReference>
<dbReference type="Proteomes" id="UP000318017">
    <property type="component" value="Chromosome"/>
</dbReference>